<dbReference type="InterPro" id="IPR029055">
    <property type="entry name" value="Ntn_hydrolases_N"/>
</dbReference>
<dbReference type="AlphaFoldDB" id="A0AA37GGT9"/>
<dbReference type="Proteomes" id="UP001055172">
    <property type="component" value="Unassembled WGS sequence"/>
</dbReference>
<evidence type="ECO:0000313" key="1">
    <source>
        <dbReference type="EMBL" id="GJC80688.1"/>
    </source>
</evidence>
<gene>
    <name evidence="1" type="ORF">ColLi_03526</name>
</gene>
<name>A0AA37GGT9_9PEZI</name>
<keyword evidence="2" id="KW-1185">Reference proteome</keyword>
<evidence type="ECO:0000313" key="2">
    <source>
        <dbReference type="Proteomes" id="UP001055172"/>
    </source>
</evidence>
<sequence length="123" mass="13136">MALQKHAPSPSLLHHCGPDATVTWITSESTIGTLSLSPLSRSQLGVSHEHGSTGLGHARLCIADLFSTGLADGRAHVSVKDEIYDHDAIRACCVAEHGYRFSGWTDSEVIPNAAPAPRPRPIF</sequence>
<proteinExistence type="predicted"/>
<reference evidence="1 2" key="1">
    <citation type="submission" date="2021-07" db="EMBL/GenBank/DDBJ databases">
        <title>Genome data of Colletotrichum spaethianum.</title>
        <authorList>
            <person name="Utami Y.D."/>
            <person name="Hiruma K."/>
        </authorList>
    </citation>
    <scope>NUCLEOTIDE SEQUENCE [LARGE SCALE GENOMIC DNA]</scope>
    <source>
        <strain evidence="1 2">MAFF 242679</strain>
    </source>
</reference>
<comment type="caution">
    <text evidence="1">The sequence shown here is derived from an EMBL/GenBank/DDBJ whole genome shotgun (WGS) entry which is preliminary data.</text>
</comment>
<dbReference type="Gene3D" id="3.60.20.10">
    <property type="entry name" value="Glutamine Phosphoribosylpyrophosphate, subunit 1, domain 1"/>
    <property type="match status" value="1"/>
</dbReference>
<dbReference type="SUPFAM" id="SSF56235">
    <property type="entry name" value="N-terminal nucleophile aminohydrolases (Ntn hydrolases)"/>
    <property type="match status" value="1"/>
</dbReference>
<accession>A0AA37GGT9</accession>
<dbReference type="EMBL" id="BPPX01000006">
    <property type="protein sequence ID" value="GJC80688.1"/>
    <property type="molecule type" value="Genomic_DNA"/>
</dbReference>
<organism evidence="1 2">
    <name type="scientific">Colletotrichum liriopes</name>
    <dbReference type="NCBI Taxonomy" id="708192"/>
    <lineage>
        <taxon>Eukaryota</taxon>
        <taxon>Fungi</taxon>
        <taxon>Dikarya</taxon>
        <taxon>Ascomycota</taxon>
        <taxon>Pezizomycotina</taxon>
        <taxon>Sordariomycetes</taxon>
        <taxon>Hypocreomycetidae</taxon>
        <taxon>Glomerellales</taxon>
        <taxon>Glomerellaceae</taxon>
        <taxon>Colletotrichum</taxon>
        <taxon>Colletotrichum spaethianum species complex</taxon>
    </lineage>
</organism>
<protein>
    <submittedName>
        <fullName evidence="1">Uncharacterized protein</fullName>
    </submittedName>
</protein>